<evidence type="ECO:0000313" key="2">
    <source>
        <dbReference type="Proteomes" id="UP001437256"/>
    </source>
</evidence>
<proteinExistence type="predicted"/>
<keyword evidence="2" id="KW-1185">Reference proteome</keyword>
<name>A0ABR2ZVA7_9AGAR</name>
<protein>
    <recommendedName>
        <fullName evidence="3">F-box domain-containing protein</fullName>
    </recommendedName>
</protein>
<dbReference type="Proteomes" id="UP001437256">
    <property type="component" value="Unassembled WGS sequence"/>
</dbReference>
<dbReference type="EMBL" id="JBBXMP010000044">
    <property type="protein sequence ID" value="KAL0065661.1"/>
    <property type="molecule type" value="Genomic_DNA"/>
</dbReference>
<comment type="caution">
    <text evidence="1">The sequence shown here is derived from an EMBL/GenBank/DDBJ whole genome shotgun (WGS) entry which is preliminary data.</text>
</comment>
<accession>A0ABR2ZVA7</accession>
<dbReference type="Gene3D" id="1.20.1280.50">
    <property type="match status" value="1"/>
</dbReference>
<evidence type="ECO:0000313" key="1">
    <source>
        <dbReference type="EMBL" id="KAL0065661.1"/>
    </source>
</evidence>
<dbReference type="SUPFAM" id="SSF52047">
    <property type="entry name" value="RNI-like"/>
    <property type="match status" value="1"/>
</dbReference>
<organism evidence="1 2">
    <name type="scientific">Marasmius tenuissimus</name>
    <dbReference type="NCBI Taxonomy" id="585030"/>
    <lineage>
        <taxon>Eukaryota</taxon>
        <taxon>Fungi</taxon>
        <taxon>Dikarya</taxon>
        <taxon>Basidiomycota</taxon>
        <taxon>Agaricomycotina</taxon>
        <taxon>Agaricomycetes</taxon>
        <taxon>Agaricomycetidae</taxon>
        <taxon>Agaricales</taxon>
        <taxon>Marasmiineae</taxon>
        <taxon>Marasmiaceae</taxon>
        <taxon>Marasmius</taxon>
    </lineage>
</organism>
<reference evidence="1 2" key="1">
    <citation type="submission" date="2024-05" db="EMBL/GenBank/DDBJ databases">
        <title>A draft genome resource for the thread blight pathogen Marasmius tenuissimus strain MS-2.</title>
        <authorList>
            <person name="Yulfo-Soto G.E."/>
            <person name="Baruah I.K."/>
            <person name="Amoako-Attah I."/>
            <person name="Bukari Y."/>
            <person name="Meinhardt L.W."/>
            <person name="Bailey B.A."/>
            <person name="Cohen S.P."/>
        </authorList>
    </citation>
    <scope>NUCLEOTIDE SEQUENCE [LARGE SCALE GENOMIC DNA]</scope>
    <source>
        <strain evidence="1 2">MS-2</strain>
    </source>
</reference>
<sequence length="622" mass="70716">MFGNSFSSPTVEAMEGRAEEMIQIRTQICNHCGHELRTEAIPVPAHFFRYDFVPSSREAIDIAAVLEVESHELCRYDGEIAAIALLKERLEEGRARLHARIEQRRAVLSPVRRVPSEIWQMIFSWVCLSEAYSLTFRDKYALSRNAHSSWSASIRRPISIPYPCMLSSICRAWRSIAHSTPALWCSICINLDGMVSDLRPPLISVLERSSGRPLKISITTLSKSGRDVFRDNGQASESFSPPQYNILHLLLSEMSRCEDLQLVINRRWEPSCIPHFDLPILKAFRTNIVPCMHTGTFHSTHWLWEKIMGTQSLTDLVVPRVPPFALIPQLHHLDIEGVPFMDDWKLPRLLRTASLLESLAIRHLSIGNMTLDPPVHLAHLRHFSLVIQDPYNEPPVYSSFFDALTLPSLKSFRMKCTINQGIDPSHWPHHAFLAFLQRCSNSLEKFAMEIAAPHSTISNIAFPVPEYVSTLVNLTHLCLKRQVDEDVGPALDFISYLTSNPRLVPRLSELVITLTHSEDIIQQSPSIADHLLKFAESRAQDETSVGGGPQFVAFALTNRGFTWDSSFSSSWDPLEDSVDLAERTRNLRFRNIKCALGFSSRIFDHHSDPSLQWWEEDLRKAA</sequence>
<evidence type="ECO:0008006" key="3">
    <source>
        <dbReference type="Google" id="ProtNLM"/>
    </source>
</evidence>
<gene>
    <name evidence="1" type="ORF">AAF712_007302</name>
</gene>